<feature type="region of interest" description="Disordered" evidence="11">
    <location>
        <begin position="1806"/>
        <end position="1897"/>
    </location>
</feature>
<dbReference type="STRING" id="554155.C5FYQ5"/>
<dbReference type="GO" id="GO:0005524">
    <property type="term" value="F:ATP binding"/>
    <property type="evidence" value="ECO:0007669"/>
    <property type="project" value="UniProtKB-KW"/>
</dbReference>
<evidence type="ECO:0000256" key="5">
    <source>
        <dbReference type="ARBA" id="ARBA00022741"/>
    </source>
</evidence>
<dbReference type="GO" id="GO:1901992">
    <property type="term" value="P:positive regulation of mitotic cell cycle phase transition"/>
    <property type="evidence" value="ECO:0007669"/>
    <property type="project" value="UniProtKB-ARBA"/>
</dbReference>
<dbReference type="PANTHER" id="PTHR24356:SF1">
    <property type="entry name" value="SERINE_THREONINE-PROTEIN KINASE GREATWALL"/>
    <property type="match status" value="1"/>
</dbReference>
<comment type="catalytic activity">
    <reaction evidence="8">
        <text>L-threonyl-[protein] + ATP = O-phospho-L-threonyl-[protein] + ADP + H(+)</text>
        <dbReference type="Rhea" id="RHEA:46608"/>
        <dbReference type="Rhea" id="RHEA-COMP:11060"/>
        <dbReference type="Rhea" id="RHEA-COMP:11605"/>
        <dbReference type="ChEBI" id="CHEBI:15378"/>
        <dbReference type="ChEBI" id="CHEBI:30013"/>
        <dbReference type="ChEBI" id="CHEBI:30616"/>
        <dbReference type="ChEBI" id="CHEBI:61977"/>
        <dbReference type="ChEBI" id="CHEBI:456216"/>
        <dbReference type="EC" id="2.7.11.1"/>
    </reaction>
</comment>
<dbReference type="FunFam" id="3.30.200.20:FF:001008">
    <property type="entry name" value="Serine/threonine-protein kinase cek1"/>
    <property type="match status" value="1"/>
</dbReference>
<dbReference type="Pfam" id="PF00072">
    <property type="entry name" value="Response_reg"/>
    <property type="match status" value="1"/>
</dbReference>
<dbReference type="GO" id="GO:0000160">
    <property type="term" value="P:phosphorelay signal transduction system"/>
    <property type="evidence" value="ECO:0007669"/>
    <property type="project" value="InterPro"/>
</dbReference>
<evidence type="ECO:0000259" key="13">
    <source>
        <dbReference type="PROSITE" id="PS50110"/>
    </source>
</evidence>
<dbReference type="InterPro" id="IPR001789">
    <property type="entry name" value="Sig_transdc_resp-reg_receiver"/>
</dbReference>
<feature type="compositionally biased region" description="Low complexity" evidence="11">
    <location>
        <begin position="520"/>
        <end position="539"/>
    </location>
</feature>
<dbReference type="SUPFAM" id="SSF55785">
    <property type="entry name" value="PYP-like sensor domain (PAS domain)"/>
    <property type="match status" value="1"/>
</dbReference>
<reference evidence="17" key="1">
    <citation type="journal article" date="2012" name="MBio">
        <title>Comparative genome analysis of Trichophyton rubrum and related dermatophytes reveals candidate genes involved in infection.</title>
        <authorList>
            <person name="Martinez D.A."/>
            <person name="Oliver B.G."/>
            <person name="Graeser Y."/>
            <person name="Goldberg J.M."/>
            <person name="Li W."/>
            <person name="Martinez-Rossi N.M."/>
            <person name="Monod M."/>
            <person name="Shelest E."/>
            <person name="Barton R.C."/>
            <person name="Birch E."/>
            <person name="Brakhage A.A."/>
            <person name="Chen Z."/>
            <person name="Gurr S.J."/>
            <person name="Heiman D."/>
            <person name="Heitman J."/>
            <person name="Kosti I."/>
            <person name="Rossi A."/>
            <person name="Saif S."/>
            <person name="Samalova M."/>
            <person name="Saunders C.W."/>
            <person name="Shea T."/>
            <person name="Summerbell R.C."/>
            <person name="Xu J."/>
            <person name="Young S."/>
            <person name="Zeng Q."/>
            <person name="Birren B.W."/>
            <person name="Cuomo C.A."/>
            <person name="White T.C."/>
        </authorList>
    </citation>
    <scope>NUCLEOTIDE SEQUENCE [LARGE SCALE GENOMIC DNA]</scope>
    <source>
        <strain evidence="17">ATCC MYA-4605 / CBS 113480</strain>
    </source>
</reference>
<comment type="catalytic activity">
    <reaction evidence="9">
        <text>L-seryl-[protein] + ATP = O-phospho-L-seryl-[protein] + ADP + H(+)</text>
        <dbReference type="Rhea" id="RHEA:17989"/>
        <dbReference type="Rhea" id="RHEA-COMP:9863"/>
        <dbReference type="Rhea" id="RHEA-COMP:11604"/>
        <dbReference type="ChEBI" id="CHEBI:15378"/>
        <dbReference type="ChEBI" id="CHEBI:29999"/>
        <dbReference type="ChEBI" id="CHEBI:30616"/>
        <dbReference type="ChEBI" id="CHEBI:83421"/>
        <dbReference type="ChEBI" id="CHEBI:456216"/>
        <dbReference type="EC" id="2.7.11.1"/>
    </reaction>
</comment>
<evidence type="ECO:0000256" key="2">
    <source>
        <dbReference type="ARBA" id="ARBA00022527"/>
    </source>
</evidence>
<evidence type="ECO:0000259" key="14">
    <source>
        <dbReference type="PROSITE" id="PS50112"/>
    </source>
</evidence>
<feature type="region of interest" description="Disordered" evidence="11">
    <location>
        <begin position="1"/>
        <end position="21"/>
    </location>
</feature>
<dbReference type="SMART" id="SM00448">
    <property type="entry name" value="REC"/>
    <property type="match status" value="1"/>
</dbReference>
<keyword evidence="2" id="KW-0723">Serine/threonine-protein kinase</keyword>
<dbReference type="CDD" id="cd00130">
    <property type="entry name" value="PAS"/>
    <property type="match status" value="1"/>
</dbReference>
<dbReference type="PROSITE" id="PS51285">
    <property type="entry name" value="AGC_KINASE_CTER"/>
    <property type="match status" value="1"/>
</dbReference>
<evidence type="ECO:0000313" key="16">
    <source>
        <dbReference type="EMBL" id="EEQ34653.1"/>
    </source>
</evidence>
<feature type="compositionally biased region" description="Basic and acidic residues" evidence="11">
    <location>
        <begin position="1974"/>
        <end position="1987"/>
    </location>
</feature>
<evidence type="ECO:0000313" key="17">
    <source>
        <dbReference type="Proteomes" id="UP000002035"/>
    </source>
</evidence>
<feature type="compositionally biased region" description="Low complexity" evidence="11">
    <location>
        <begin position="548"/>
        <end position="563"/>
    </location>
</feature>
<feature type="compositionally biased region" description="Polar residues" evidence="11">
    <location>
        <begin position="1315"/>
        <end position="1331"/>
    </location>
</feature>
<feature type="region of interest" description="Disordered" evidence="11">
    <location>
        <begin position="1313"/>
        <end position="1505"/>
    </location>
</feature>
<keyword evidence="3" id="KW-0597">Phosphoprotein</keyword>
<dbReference type="SMART" id="SM00220">
    <property type="entry name" value="S_TKc"/>
    <property type="match status" value="1"/>
</dbReference>
<feature type="compositionally biased region" description="Low complexity" evidence="11">
    <location>
        <begin position="1397"/>
        <end position="1415"/>
    </location>
</feature>
<dbReference type="Gene3D" id="3.40.50.2300">
    <property type="match status" value="1"/>
</dbReference>
<feature type="compositionally biased region" description="Basic residues" evidence="11">
    <location>
        <begin position="699"/>
        <end position="708"/>
    </location>
</feature>
<dbReference type="HOGENOM" id="CLU_000709_0_0_1"/>
<feature type="domain" description="Response regulatory" evidence="13">
    <location>
        <begin position="1537"/>
        <end position="1651"/>
    </location>
</feature>
<dbReference type="CDD" id="cd17546">
    <property type="entry name" value="REC_hyHK_CKI1_RcsC-like"/>
    <property type="match status" value="1"/>
</dbReference>
<dbReference type="FunFam" id="3.40.50.2300:FF:000139">
    <property type="entry name" value="Serine threonine protein kinase"/>
    <property type="match status" value="1"/>
</dbReference>
<feature type="region of interest" description="Disordered" evidence="11">
    <location>
        <begin position="485"/>
        <end position="684"/>
    </location>
</feature>
<name>C5FYQ5_ARTOC</name>
<keyword evidence="6 16" id="KW-0418">Kinase</keyword>
<dbReference type="FunFam" id="1.10.510.10:FF:000664">
    <property type="entry name" value="Serine threonine protein kinase"/>
    <property type="match status" value="1"/>
</dbReference>
<organism evidence="16 17">
    <name type="scientific">Arthroderma otae (strain ATCC MYA-4605 / CBS 113480)</name>
    <name type="common">Microsporum canis</name>
    <dbReference type="NCBI Taxonomy" id="554155"/>
    <lineage>
        <taxon>Eukaryota</taxon>
        <taxon>Fungi</taxon>
        <taxon>Dikarya</taxon>
        <taxon>Ascomycota</taxon>
        <taxon>Pezizomycotina</taxon>
        <taxon>Eurotiomycetes</taxon>
        <taxon>Eurotiomycetidae</taxon>
        <taxon>Onygenales</taxon>
        <taxon>Arthrodermataceae</taxon>
        <taxon>Microsporum</taxon>
    </lineage>
</organism>
<protein>
    <recommendedName>
        <fullName evidence="1">non-specific serine/threonine protein kinase</fullName>
        <ecNumber evidence="1">2.7.11.1</ecNumber>
    </recommendedName>
</protein>
<keyword evidence="7" id="KW-0067">ATP-binding</keyword>
<dbReference type="GeneID" id="9225776"/>
<feature type="domain" description="Protein kinase" evidence="12">
    <location>
        <begin position="743"/>
        <end position="1184"/>
    </location>
</feature>
<feature type="compositionally biased region" description="Basic and acidic residues" evidence="11">
    <location>
        <begin position="1"/>
        <end position="14"/>
    </location>
</feature>
<dbReference type="Pfam" id="PF00069">
    <property type="entry name" value="Pkinase"/>
    <property type="match status" value="2"/>
</dbReference>
<dbReference type="SUPFAM" id="SSF56112">
    <property type="entry name" value="Protein kinase-like (PK-like)"/>
    <property type="match status" value="1"/>
</dbReference>
<dbReference type="PANTHER" id="PTHR24356">
    <property type="entry name" value="SERINE/THREONINE-PROTEIN KINASE"/>
    <property type="match status" value="1"/>
</dbReference>
<dbReference type="InterPro" id="IPR011006">
    <property type="entry name" value="CheY-like_superfamily"/>
</dbReference>
<evidence type="ECO:0000256" key="1">
    <source>
        <dbReference type="ARBA" id="ARBA00012513"/>
    </source>
</evidence>
<evidence type="ECO:0000256" key="10">
    <source>
        <dbReference type="PROSITE-ProRule" id="PRU00169"/>
    </source>
</evidence>
<dbReference type="PROSITE" id="PS00108">
    <property type="entry name" value="PROTEIN_KINASE_ST"/>
    <property type="match status" value="1"/>
</dbReference>
<feature type="region of interest" description="Disordered" evidence="11">
    <location>
        <begin position="1909"/>
        <end position="2039"/>
    </location>
</feature>
<keyword evidence="5" id="KW-0547">Nucleotide-binding</keyword>
<dbReference type="Gene3D" id="3.30.450.20">
    <property type="entry name" value="PAS domain"/>
    <property type="match status" value="1"/>
</dbReference>
<dbReference type="InterPro" id="IPR050236">
    <property type="entry name" value="Ser_Thr_kinase_AGC"/>
</dbReference>
<feature type="compositionally biased region" description="Polar residues" evidence="11">
    <location>
        <begin position="1421"/>
        <end position="1472"/>
    </location>
</feature>
<proteinExistence type="predicted"/>
<dbReference type="OMA" id="HNRRFVG"/>
<feature type="compositionally biased region" description="Low complexity" evidence="11">
    <location>
        <begin position="1874"/>
        <end position="1891"/>
    </location>
</feature>
<dbReference type="eggNOG" id="KOG0605">
    <property type="taxonomic scope" value="Eukaryota"/>
</dbReference>
<keyword evidence="17" id="KW-1185">Reference proteome</keyword>
<dbReference type="GO" id="GO:0005634">
    <property type="term" value="C:nucleus"/>
    <property type="evidence" value="ECO:0007669"/>
    <property type="project" value="TreeGrafter"/>
</dbReference>
<dbReference type="EMBL" id="DS995707">
    <property type="protein sequence ID" value="EEQ34653.1"/>
    <property type="molecule type" value="Genomic_DNA"/>
</dbReference>
<dbReference type="PROSITE" id="PS50011">
    <property type="entry name" value="PROTEIN_KINASE_DOM"/>
    <property type="match status" value="1"/>
</dbReference>
<accession>C5FYQ5</accession>
<comment type="caution">
    <text evidence="10">Lacks conserved residue(s) required for the propagation of feature annotation.</text>
</comment>
<feature type="compositionally biased region" description="Low complexity" evidence="11">
    <location>
        <begin position="600"/>
        <end position="609"/>
    </location>
</feature>
<feature type="compositionally biased region" description="Low complexity" evidence="11">
    <location>
        <begin position="487"/>
        <end position="498"/>
    </location>
</feature>
<feature type="compositionally biased region" description="Low complexity" evidence="11">
    <location>
        <begin position="1354"/>
        <end position="1381"/>
    </location>
</feature>
<dbReference type="RefSeq" id="XP_002843689.1">
    <property type="nucleotide sequence ID" value="XM_002843643.1"/>
</dbReference>
<evidence type="ECO:0000259" key="12">
    <source>
        <dbReference type="PROSITE" id="PS50011"/>
    </source>
</evidence>
<keyword evidence="4" id="KW-0808">Transferase</keyword>
<evidence type="ECO:0000256" key="8">
    <source>
        <dbReference type="ARBA" id="ARBA00047899"/>
    </source>
</evidence>
<feature type="domain" description="PAS" evidence="14">
    <location>
        <begin position="48"/>
        <end position="93"/>
    </location>
</feature>
<evidence type="ECO:0000256" key="3">
    <source>
        <dbReference type="ARBA" id="ARBA00022553"/>
    </source>
</evidence>
<feature type="domain" description="AGC-kinase C-terminal" evidence="15">
    <location>
        <begin position="1185"/>
        <end position="1302"/>
    </location>
</feature>
<feature type="compositionally biased region" description="Low complexity" evidence="11">
    <location>
        <begin position="323"/>
        <end position="354"/>
    </location>
</feature>
<dbReference type="EC" id="2.7.11.1" evidence="1"/>
<dbReference type="CDD" id="cd05611">
    <property type="entry name" value="STKc_Rim15_like"/>
    <property type="match status" value="1"/>
</dbReference>
<dbReference type="GO" id="GO:0004674">
    <property type="term" value="F:protein serine/threonine kinase activity"/>
    <property type="evidence" value="ECO:0007669"/>
    <property type="project" value="UniProtKB-KW"/>
</dbReference>
<dbReference type="InterPro" id="IPR000719">
    <property type="entry name" value="Prot_kinase_dom"/>
</dbReference>
<sequence>MSSYDGRERSDAPRYLEPPAVTALREEARNVAAPAPMERTLSEDIREEREDLKEAAEHTLNVIVDLDLDGRIKWVSPSWCEVIGTTAQEVEGQFIHDIALDNKTIFKDAVQSMKEDDSKSQIVRFDIRLGPLSVFWQDRRLPEEEGEVSATDAEEAEAPRGTIEQEDDNILSMEGQGIMVYDRTSGGGSHTMWMLRPSTEPREVTIGLPPLLVESLGVGAEVLANYLTVLAEVGVSDPAHHPPPMPVLCRICERQITPWWFEKHSELCLQEHRAEMDVQMAQDNLNEHRHSIVRVLDALEARKSRDNSPFAGPQAEYKGLQIGPSPATSSPGLASGSSSSSGTPPRSRDPSTSGLGHSRGRSFAVRRPLARIVELILDLCDTALEISTPALKESRTEIGDEVRTQSPQSESRISQVLQWQSPSNHTLEQEKGLAALSADTEEVARAKVDAVFRHRRIVEYAERIRIEFTVIVEECISAAMAKAERISSGNLEDSSSSSDIETATEDQETSSIPQVISLERTSSMSAMSVGSTSRSLSGDRGLRRAIERTPATPIPISTRSSSPMECPTPRSLKSLGSFVNPPHSKRGSLLAERESDAADSDSSILSSVLSERRTQSPLSERGPSRTASAKDKNRRSLILPGVASPRRESPARNPPHSPLRLSKPRFPVGSENLPSPSTSPHLTSTELAAHGHPQFYSAHQHRHHHRRQSSATSPDVGKAPISPHMTSASHPPPPAVTPSIKDFEIIKPISKGAFGSVYLSKKKSTAEYFAIKVLKKADMVAKNQVTNVKAERAIMMWQGESDFVAKLYWTFSSKDYLYLVMEYLNGGDCASLVKVLGGLSEDWAKKYIAEVVLGVEHLHSRGIVHRDLKPDNLLIDQRGHLKLTDFGLSRMGLVGRQKRIQKSPNDSAPDLLKHGPFTRPDVSITSSRSASFDFPATDSPHNTPLIVPEPVLTQPSYFSLSKEPSLSREHSRRASGYRSDSGSSDTLSQLMRNCAVSDTTGSNPLTPSGHPSLQQSKSTIDEEIISEGSDSPHLFPVQSSSSYATPSIPSQFESSQQPMLPPPMALFDPQDHNRCFVGTPDYLAPETINGVGQDEMSDWWSLGCILFEFLYGYPPFNASTPDEVFQNILHRRINWPDEADEMVSPEAKDIMEKLITINPHERLGSNIDEKYANGGAEVRAHPWFSDINWDTLLEDEAQFVPAPENPEDTEYFDSRGATLQSFNEEFEGQLSSPSSSGDYPDRPHDALYKVKTQVNSLKRGLMPLHIPPHVRDTRSRRLSEPALADDFGSFNFKNLPILEKANKDVIQKLRHDAMQAQQRAVPNNSPATPSGPSLEGSPLLPMPLKRTMSHNKASNRPASPSSSSLPNSSSPSRPSQPGSPLLVQFSTASHHERRKTSGSSTFSPPSSGSAPTSGGIEPPRLSTNLKISTSTASSPIKSMKTSISSDTPSLHRQSSVPTSRSRSHTIGSQDSDLTPAKEPFVPGHCKRKSQLWDISPSSSDNEDPRAKALLKVQRRRQSSRRLSQINLVEGPFFRPLDILICEDHPVSRLVMETLFEKLRCRTITAINGSEAMRYALSEVQFDIIMTEFKLPQINGADVARMIRETRSVNTHTPIIAVTGYLKDLPETHHFDSLIEKPPTLQKLTEILCKFCQWKPPPKDETPMMSNPASYSILRQKSGAIEDSPSSGSSGFVTIPTGSYRGSSREDSIDSNSLIGEFESPRSDDIPVIVGHRPIEGWERNRGGGLGITEDCSAISRPIVAEYQSSTPPNLIHATSAPAAFSMPGISTPRKRSSVECIRAKRESLEKKRYEGAESGDDEDEELGNTQVRKSPQFTTGRTRRSGSKLGTEMMRTNSRGSVVSVGEDYMKEREVESDTQTASSDTASTVVPSASIESTMDRLHLNEDTLGVLAEDPETEETSSSSTALDNPTAGRLSQRLLKERQTFSLQPALSAHPTTEGGRITPPLISPCTRTITPEHRSFVLSRENDGPDNNDITPKPHISASYLGDEQTESTPEEPTPRASDQTKSHTRDRVLGWMRR</sequence>
<feature type="compositionally biased region" description="Acidic residues" evidence="11">
    <location>
        <begin position="1813"/>
        <end position="1822"/>
    </location>
</feature>
<dbReference type="InterPro" id="IPR035965">
    <property type="entry name" value="PAS-like_dom_sf"/>
</dbReference>
<feature type="region of interest" description="Disordered" evidence="11">
    <location>
        <begin position="304"/>
        <end position="360"/>
    </location>
</feature>
<evidence type="ECO:0000256" key="4">
    <source>
        <dbReference type="ARBA" id="ARBA00022679"/>
    </source>
</evidence>
<dbReference type="Gene3D" id="3.30.200.20">
    <property type="entry name" value="Phosphorylase Kinase, domain 1"/>
    <property type="match status" value="2"/>
</dbReference>
<gene>
    <name evidence="16" type="ORF">MCYG_07472</name>
</gene>
<dbReference type="Gene3D" id="1.10.510.10">
    <property type="entry name" value="Transferase(Phosphotransferase) domain 1"/>
    <property type="match status" value="2"/>
</dbReference>
<dbReference type="PROSITE" id="PS50112">
    <property type="entry name" value="PAS"/>
    <property type="match status" value="1"/>
</dbReference>
<dbReference type="InterPro" id="IPR000014">
    <property type="entry name" value="PAS"/>
</dbReference>
<feature type="compositionally biased region" description="Low complexity" evidence="11">
    <location>
        <begin position="1039"/>
        <end position="1050"/>
    </location>
</feature>
<dbReference type="PROSITE" id="PS50110">
    <property type="entry name" value="RESPONSE_REGULATORY"/>
    <property type="match status" value="1"/>
</dbReference>
<feature type="region of interest" description="Disordered" evidence="11">
    <location>
        <begin position="958"/>
        <end position="1061"/>
    </location>
</feature>
<feature type="region of interest" description="Disordered" evidence="11">
    <location>
        <begin position="898"/>
        <end position="924"/>
    </location>
</feature>
<dbReference type="FunFam" id="1.10.510.10:FF:000340">
    <property type="entry name" value="Serine threonine protein kinase"/>
    <property type="match status" value="1"/>
</dbReference>
<evidence type="ECO:0000259" key="15">
    <source>
        <dbReference type="PROSITE" id="PS51285"/>
    </source>
</evidence>
<evidence type="ECO:0000256" key="11">
    <source>
        <dbReference type="SAM" id="MobiDB-lite"/>
    </source>
</evidence>
<dbReference type="SMART" id="SM00091">
    <property type="entry name" value="PAS"/>
    <property type="match status" value="1"/>
</dbReference>
<feature type="compositionally biased region" description="Polar residues" evidence="11">
    <location>
        <begin position="978"/>
        <end position="1018"/>
    </location>
</feature>
<dbReference type="Proteomes" id="UP000002035">
    <property type="component" value="Unassembled WGS sequence"/>
</dbReference>
<feature type="compositionally biased region" description="Polar residues" evidence="11">
    <location>
        <begin position="1824"/>
        <end position="1836"/>
    </location>
</feature>
<dbReference type="VEuPathDB" id="FungiDB:MCYG_07472"/>
<dbReference type="InterPro" id="IPR000961">
    <property type="entry name" value="AGC-kinase_C"/>
</dbReference>
<evidence type="ECO:0000256" key="9">
    <source>
        <dbReference type="ARBA" id="ARBA00048679"/>
    </source>
</evidence>
<dbReference type="SUPFAM" id="SSF52172">
    <property type="entry name" value="CheY-like"/>
    <property type="match status" value="1"/>
</dbReference>
<feature type="compositionally biased region" description="Low complexity" evidence="11">
    <location>
        <begin position="673"/>
        <end position="684"/>
    </location>
</feature>
<feature type="compositionally biased region" description="Basic and acidic residues" evidence="11">
    <location>
        <begin position="2023"/>
        <end position="2033"/>
    </location>
</feature>
<feature type="region of interest" description="Disordered" evidence="11">
    <location>
        <begin position="697"/>
        <end position="734"/>
    </location>
</feature>
<dbReference type="InterPro" id="IPR008271">
    <property type="entry name" value="Ser/Thr_kinase_AS"/>
</dbReference>
<dbReference type="InterPro" id="IPR011009">
    <property type="entry name" value="Kinase-like_dom_sf"/>
</dbReference>
<dbReference type="OrthoDB" id="162894at2759"/>
<evidence type="ECO:0000256" key="7">
    <source>
        <dbReference type="ARBA" id="ARBA00022840"/>
    </source>
</evidence>
<evidence type="ECO:0000256" key="6">
    <source>
        <dbReference type="ARBA" id="ARBA00022777"/>
    </source>
</evidence>
<dbReference type="GO" id="GO:0005737">
    <property type="term" value="C:cytoplasm"/>
    <property type="evidence" value="ECO:0007669"/>
    <property type="project" value="TreeGrafter"/>
</dbReference>